<dbReference type="Proteomes" id="UP000293045">
    <property type="component" value="Unassembled WGS sequence"/>
</dbReference>
<dbReference type="InterPro" id="IPR033749">
    <property type="entry name" value="Polyprenyl_synt_CS"/>
</dbReference>
<keyword evidence="8" id="KW-1185">Reference proteome</keyword>
<gene>
    <name evidence="7" type="ORF">CWI36_0688p0020</name>
    <name evidence="6" type="ORF">CWI39_0772p0020</name>
</gene>
<organism evidence="7 8">
    <name type="scientific">Hamiltosporidium magnivora</name>
    <dbReference type="NCBI Taxonomy" id="148818"/>
    <lineage>
        <taxon>Eukaryota</taxon>
        <taxon>Fungi</taxon>
        <taxon>Fungi incertae sedis</taxon>
        <taxon>Microsporidia</taxon>
        <taxon>Dubosqiidae</taxon>
        <taxon>Hamiltosporidium</taxon>
    </lineage>
</organism>
<dbReference type="InterPro" id="IPR039702">
    <property type="entry name" value="FPS1-like"/>
</dbReference>
<dbReference type="PANTHER" id="PTHR11525">
    <property type="entry name" value="FARNESYL-PYROPHOSPHATE SYNTHETASE"/>
    <property type="match status" value="1"/>
</dbReference>
<evidence type="ECO:0000313" key="7">
    <source>
        <dbReference type="EMBL" id="TBU04996.1"/>
    </source>
</evidence>
<dbReference type="GO" id="GO:0004161">
    <property type="term" value="F:dimethylallyltranstransferase activity"/>
    <property type="evidence" value="ECO:0007669"/>
    <property type="project" value="TreeGrafter"/>
</dbReference>
<comment type="similarity">
    <text evidence="5">Belongs to the FPP/GGPP synthase family.</text>
</comment>
<evidence type="ECO:0000256" key="3">
    <source>
        <dbReference type="ARBA" id="ARBA00022723"/>
    </source>
</evidence>
<comment type="cofactor">
    <cofactor evidence="1">
        <name>Mg(2+)</name>
        <dbReference type="ChEBI" id="CHEBI:18420"/>
    </cofactor>
</comment>
<evidence type="ECO:0000256" key="2">
    <source>
        <dbReference type="ARBA" id="ARBA00022679"/>
    </source>
</evidence>
<keyword evidence="3" id="KW-0479">Metal-binding</keyword>
<dbReference type="VEuPathDB" id="MicrosporidiaDB:CWI39_0772p0020"/>
<accession>A0A4Q9LBR9</accession>
<dbReference type="GO" id="GO:0005737">
    <property type="term" value="C:cytoplasm"/>
    <property type="evidence" value="ECO:0007669"/>
    <property type="project" value="TreeGrafter"/>
</dbReference>
<dbReference type="STRING" id="148818.A0A4Q9LBR9"/>
<evidence type="ECO:0000313" key="8">
    <source>
        <dbReference type="Proteomes" id="UP000291404"/>
    </source>
</evidence>
<dbReference type="PANTHER" id="PTHR11525:SF0">
    <property type="entry name" value="FARNESYL PYROPHOSPHATE SYNTHASE"/>
    <property type="match status" value="1"/>
</dbReference>
<dbReference type="SUPFAM" id="SSF48576">
    <property type="entry name" value="Terpenoid synthases"/>
    <property type="match status" value="1"/>
</dbReference>
<protein>
    <submittedName>
        <fullName evidence="6">Polyprenyl synthetase</fullName>
    </submittedName>
</protein>
<dbReference type="InterPro" id="IPR008949">
    <property type="entry name" value="Isoprenoid_synthase_dom_sf"/>
</dbReference>
<dbReference type="SFLD" id="SFLDS00005">
    <property type="entry name" value="Isoprenoid_Synthase_Type_I"/>
    <property type="match status" value="1"/>
</dbReference>
<proteinExistence type="inferred from homology"/>
<dbReference type="EMBL" id="PITI01000688">
    <property type="protein sequence ID" value="TBU04996.1"/>
    <property type="molecule type" value="Genomic_DNA"/>
</dbReference>
<dbReference type="VEuPathDB" id="MicrosporidiaDB:CWI36_0688p0020"/>
<dbReference type="GO" id="GO:0004337">
    <property type="term" value="F:(2E,6E)-farnesyl diphosphate synthase activity"/>
    <property type="evidence" value="ECO:0007669"/>
    <property type="project" value="TreeGrafter"/>
</dbReference>
<dbReference type="Proteomes" id="UP000291404">
    <property type="component" value="Unassembled WGS sequence"/>
</dbReference>
<reference evidence="8 9" key="1">
    <citation type="submission" date="2017-12" db="EMBL/GenBank/DDBJ databases">
        <authorList>
            <person name="Pombert J.-F."/>
            <person name="Haag K.L."/>
            <person name="Ebert D."/>
        </authorList>
    </citation>
    <scope>NUCLEOTIDE SEQUENCE [LARGE SCALE GENOMIC DNA]</scope>
    <source>
        <strain evidence="7">BE-OM-2</strain>
        <strain evidence="6">IL-BN-2</strain>
    </source>
</reference>
<comment type="caution">
    <text evidence="7">The sequence shown here is derived from an EMBL/GenBank/DDBJ whole genome shotgun (WGS) entry which is preliminary data.</text>
</comment>
<dbReference type="InterPro" id="IPR000092">
    <property type="entry name" value="Polyprenyl_synt"/>
</dbReference>
<dbReference type="GO" id="GO:0046872">
    <property type="term" value="F:metal ion binding"/>
    <property type="evidence" value="ECO:0007669"/>
    <property type="project" value="UniProtKB-KW"/>
</dbReference>
<dbReference type="Gene3D" id="1.10.600.10">
    <property type="entry name" value="Farnesyl Diphosphate Synthase"/>
    <property type="match status" value="1"/>
</dbReference>
<evidence type="ECO:0000256" key="1">
    <source>
        <dbReference type="ARBA" id="ARBA00001946"/>
    </source>
</evidence>
<keyword evidence="2 5" id="KW-0808">Transferase</keyword>
<dbReference type="EMBL" id="PIXR01000772">
    <property type="protein sequence ID" value="TBU04674.1"/>
    <property type="molecule type" value="Genomic_DNA"/>
</dbReference>
<evidence type="ECO:0000256" key="4">
    <source>
        <dbReference type="ARBA" id="ARBA00022842"/>
    </source>
</evidence>
<evidence type="ECO:0000313" key="6">
    <source>
        <dbReference type="EMBL" id="TBU04674.1"/>
    </source>
</evidence>
<sequence length="322" mass="37764">MSVTESEQIIKPVIQEIENMAKTDVLLQNSLFNIKNLFNYNVGNGKNIRMLIFKDCFSMLTKSGFNHEILALCIEIMQSVFLITDDIADKSIMRRGKNAWYIENGLNAMRDACFMNSLISKLIKRQYGNTEMTCKIIKIFHNIFFKTALGQLHDTLPKKITNFDEAKKIYCFDNYIPVLDAKTAHYTFYLPTLLAYTLANLPEPANLKEFSTNAGMYIQFQDDYLNFFPNQAGKSGTDLDEKKLNWYLCLFMADIKSEQQKQDFMNYFINNNTTKIMTYLEPYFKTYSSDEEKFKNKLISMMSDDTRCVYDYCLQKIYKRKY</sequence>
<dbReference type="GO" id="GO:0045337">
    <property type="term" value="P:farnesyl diphosphate biosynthetic process"/>
    <property type="evidence" value="ECO:0007669"/>
    <property type="project" value="TreeGrafter"/>
</dbReference>
<dbReference type="Pfam" id="PF00348">
    <property type="entry name" value="polyprenyl_synt"/>
    <property type="match status" value="1"/>
</dbReference>
<dbReference type="PROSITE" id="PS00723">
    <property type="entry name" value="POLYPRENYL_SYNTHASE_1"/>
    <property type="match status" value="1"/>
</dbReference>
<evidence type="ECO:0000256" key="5">
    <source>
        <dbReference type="RuleBase" id="RU004466"/>
    </source>
</evidence>
<keyword evidence="4" id="KW-0460">Magnesium</keyword>
<name>A0A4Q9LBR9_9MICR</name>
<evidence type="ECO:0000313" key="9">
    <source>
        <dbReference type="Proteomes" id="UP000293045"/>
    </source>
</evidence>
<dbReference type="AlphaFoldDB" id="A0A4Q9LBR9"/>